<dbReference type="PANTHER" id="PTHR45734">
    <property type="entry name" value="TENSIN"/>
    <property type="match status" value="1"/>
</dbReference>
<dbReference type="InterPro" id="IPR036860">
    <property type="entry name" value="SH2_dom_sf"/>
</dbReference>
<organism evidence="1 2">
    <name type="scientific">Xenoophorus captivus</name>
    <dbReference type="NCBI Taxonomy" id="1517983"/>
    <lineage>
        <taxon>Eukaryota</taxon>
        <taxon>Metazoa</taxon>
        <taxon>Chordata</taxon>
        <taxon>Craniata</taxon>
        <taxon>Vertebrata</taxon>
        <taxon>Euteleostomi</taxon>
        <taxon>Actinopterygii</taxon>
        <taxon>Neopterygii</taxon>
        <taxon>Teleostei</taxon>
        <taxon>Neoteleostei</taxon>
        <taxon>Acanthomorphata</taxon>
        <taxon>Ovalentaria</taxon>
        <taxon>Atherinomorphae</taxon>
        <taxon>Cyprinodontiformes</taxon>
        <taxon>Goodeidae</taxon>
        <taxon>Xenoophorus</taxon>
    </lineage>
</organism>
<evidence type="ECO:0000313" key="1">
    <source>
        <dbReference type="EMBL" id="MEQ2219799.1"/>
    </source>
</evidence>
<dbReference type="EMBL" id="JAHRIN010081274">
    <property type="protein sequence ID" value="MEQ2219799.1"/>
    <property type="molecule type" value="Genomic_DNA"/>
</dbReference>
<gene>
    <name evidence="1" type="ORF">XENOCAPTIV_024300</name>
</gene>
<accession>A0ABV0SGV8</accession>
<comment type="caution">
    <text evidence="1">The sequence shown here is derived from an EMBL/GenBank/DDBJ whole genome shotgun (WGS) entry which is preliminary data.</text>
</comment>
<protein>
    <submittedName>
        <fullName evidence="1">Uncharacterized protein</fullName>
    </submittedName>
</protein>
<feature type="non-terminal residue" evidence="1">
    <location>
        <position position="92"/>
    </location>
</feature>
<sequence>MVLSRLVKILLHEVFCIFYLTKNKRFCAICDFLYTGESSSDLIRHFLIESSAKGVRIRGSSQEPYFGSLSALVYQHTISAYALPCRLLLNYQ</sequence>
<dbReference type="Gene3D" id="3.30.505.10">
    <property type="entry name" value="SH2 domain"/>
    <property type="match status" value="1"/>
</dbReference>
<evidence type="ECO:0000313" key="2">
    <source>
        <dbReference type="Proteomes" id="UP001434883"/>
    </source>
</evidence>
<keyword evidence="2" id="KW-1185">Reference proteome</keyword>
<proteinExistence type="predicted"/>
<reference evidence="1 2" key="1">
    <citation type="submission" date="2021-06" db="EMBL/GenBank/DDBJ databases">
        <authorList>
            <person name="Palmer J.M."/>
        </authorList>
    </citation>
    <scope>NUCLEOTIDE SEQUENCE [LARGE SCALE GENOMIC DNA]</scope>
    <source>
        <strain evidence="1 2">XC_2019</strain>
        <tissue evidence="1">Muscle</tissue>
    </source>
</reference>
<name>A0ABV0SGV8_9TELE</name>
<dbReference type="SUPFAM" id="SSF55550">
    <property type="entry name" value="SH2 domain"/>
    <property type="match status" value="1"/>
</dbReference>
<dbReference type="PANTHER" id="PTHR45734:SF6">
    <property type="entry name" value="TENSIN-4"/>
    <property type="match status" value="1"/>
</dbReference>
<dbReference type="InterPro" id="IPR051484">
    <property type="entry name" value="Tensin_PTEN_phosphatase"/>
</dbReference>
<dbReference type="Proteomes" id="UP001434883">
    <property type="component" value="Unassembled WGS sequence"/>
</dbReference>